<reference evidence="1 2" key="1">
    <citation type="submission" date="2019-08" db="EMBL/GenBank/DDBJ databases">
        <authorList>
            <person name="Herpell B J."/>
        </authorList>
    </citation>
    <scope>NUCLEOTIDE SEQUENCE [LARGE SCALE GENOMIC DNA]</scope>
    <source>
        <strain evidence="2">Msb3</strain>
        <plasmid evidence="1 2">pI</plasmid>
    </source>
</reference>
<dbReference type="RefSeq" id="WP_165189944.1">
    <property type="nucleotide sequence ID" value="NZ_LR699555.1"/>
</dbReference>
<evidence type="ECO:0000313" key="1">
    <source>
        <dbReference type="EMBL" id="VVD30988.1"/>
    </source>
</evidence>
<dbReference type="AlphaFoldDB" id="A0A5Q4ZKY6"/>
<organism evidence="1 2">
    <name type="scientific">Paraburkholderia dioscoreae</name>
    <dbReference type="NCBI Taxonomy" id="2604047"/>
    <lineage>
        <taxon>Bacteria</taxon>
        <taxon>Pseudomonadati</taxon>
        <taxon>Pseudomonadota</taxon>
        <taxon>Betaproteobacteria</taxon>
        <taxon>Burkholderiales</taxon>
        <taxon>Burkholderiaceae</taxon>
        <taxon>Paraburkholderia</taxon>
    </lineage>
</organism>
<sequence length="145" mass="15936">MASLCSEFSPHQPQLPVDLPPALNTAVIIAQVLSARVLNGLPVRPTQWTTLGIRVTEWRGLLADTQLCHDRPTRSHLNVLTQLMQAILEAHCNGADAGADVWLELQPMVHAANDHLQRFPMRIRKGSSLRRHSAAVAGSTQSVDR</sequence>
<dbReference type="KEGG" id="pdio:PDMSB3_0152.2"/>
<dbReference type="EMBL" id="LR699555">
    <property type="protein sequence ID" value="VVD30988.1"/>
    <property type="molecule type" value="Genomic_DNA"/>
</dbReference>
<geneLocation type="plasmid" evidence="1 2">
    <name>pI</name>
</geneLocation>
<accession>A0A5Q4ZKY6</accession>
<evidence type="ECO:0000313" key="2">
    <source>
        <dbReference type="Proteomes" id="UP000325811"/>
    </source>
</evidence>
<keyword evidence="1" id="KW-0614">Plasmid</keyword>
<protein>
    <submittedName>
        <fullName evidence="1">Uncharacterized protein</fullName>
    </submittedName>
</protein>
<proteinExistence type="predicted"/>
<name>A0A5Q4ZKY6_9BURK</name>
<keyword evidence="2" id="KW-1185">Reference proteome</keyword>
<dbReference type="Proteomes" id="UP000325811">
    <property type="component" value="Plasmid pI"/>
</dbReference>
<gene>
    <name evidence="1" type="ORF">PDMSB3_0152</name>
</gene>